<name>A0A8X6KWF4_TRICU</name>
<accession>A0A8X6KWF4</accession>
<reference evidence="1" key="1">
    <citation type="submission" date="2020-07" db="EMBL/GenBank/DDBJ databases">
        <title>Multicomponent nature underlies the extraordinary mechanical properties of spider dragline silk.</title>
        <authorList>
            <person name="Kono N."/>
            <person name="Nakamura H."/>
            <person name="Mori M."/>
            <person name="Yoshida Y."/>
            <person name="Ohtoshi R."/>
            <person name="Malay A.D."/>
            <person name="Moran D.A.P."/>
            <person name="Tomita M."/>
            <person name="Numata K."/>
            <person name="Arakawa K."/>
        </authorList>
    </citation>
    <scope>NUCLEOTIDE SEQUENCE</scope>
</reference>
<proteinExistence type="predicted"/>
<dbReference type="Proteomes" id="UP000887116">
    <property type="component" value="Unassembled WGS sequence"/>
</dbReference>
<evidence type="ECO:0000313" key="2">
    <source>
        <dbReference type="Proteomes" id="UP000887116"/>
    </source>
</evidence>
<organism evidence="1 2">
    <name type="scientific">Trichonephila clavata</name>
    <name type="common">Joro spider</name>
    <name type="synonym">Nephila clavata</name>
    <dbReference type="NCBI Taxonomy" id="2740835"/>
    <lineage>
        <taxon>Eukaryota</taxon>
        <taxon>Metazoa</taxon>
        <taxon>Ecdysozoa</taxon>
        <taxon>Arthropoda</taxon>
        <taxon>Chelicerata</taxon>
        <taxon>Arachnida</taxon>
        <taxon>Araneae</taxon>
        <taxon>Araneomorphae</taxon>
        <taxon>Entelegynae</taxon>
        <taxon>Araneoidea</taxon>
        <taxon>Nephilidae</taxon>
        <taxon>Trichonephila</taxon>
    </lineage>
</organism>
<dbReference type="EMBL" id="BMAO01013288">
    <property type="protein sequence ID" value="GFQ87664.1"/>
    <property type="molecule type" value="Genomic_DNA"/>
</dbReference>
<gene>
    <name evidence="1" type="ORF">TNCT_349591</name>
</gene>
<sequence length="68" mass="7793">MLDVQQRIPKEMKAASDQAFLGTPPQQKFHQYTLSPSYVGMWHVQQFTLCLHLIVIPVAMHPTPTCTR</sequence>
<evidence type="ECO:0000313" key="1">
    <source>
        <dbReference type="EMBL" id="GFQ87664.1"/>
    </source>
</evidence>
<comment type="caution">
    <text evidence="1">The sequence shown here is derived from an EMBL/GenBank/DDBJ whole genome shotgun (WGS) entry which is preliminary data.</text>
</comment>
<dbReference type="AlphaFoldDB" id="A0A8X6KWF4"/>
<keyword evidence="2" id="KW-1185">Reference proteome</keyword>
<protein>
    <submittedName>
        <fullName evidence="1">Uncharacterized protein</fullName>
    </submittedName>
</protein>